<keyword evidence="2" id="KW-1185">Reference proteome</keyword>
<organism evidence="1 2">
    <name type="scientific">Laspinema palackyanum D2a</name>
    <dbReference type="NCBI Taxonomy" id="2953684"/>
    <lineage>
        <taxon>Bacteria</taxon>
        <taxon>Bacillati</taxon>
        <taxon>Cyanobacteriota</taxon>
        <taxon>Cyanophyceae</taxon>
        <taxon>Oscillatoriophycideae</taxon>
        <taxon>Oscillatoriales</taxon>
        <taxon>Laspinemataceae</taxon>
        <taxon>Laspinema</taxon>
        <taxon>Laspinema palackyanum</taxon>
    </lineage>
</organism>
<protein>
    <submittedName>
        <fullName evidence="1">Uncharacterized protein</fullName>
    </submittedName>
</protein>
<proteinExistence type="predicted"/>
<accession>A0ABT2N2J6</accession>
<evidence type="ECO:0000313" key="2">
    <source>
        <dbReference type="Proteomes" id="UP001525890"/>
    </source>
</evidence>
<gene>
    <name evidence="1" type="ORF">NG799_26925</name>
</gene>
<dbReference type="EMBL" id="JAMXFF010000066">
    <property type="protein sequence ID" value="MCT7969951.1"/>
    <property type="molecule type" value="Genomic_DNA"/>
</dbReference>
<sequence>MHFAWVNPPVFLWKESVSDPSIGQLLARIAGKLDADAEKVARCASPSDAVSSDSDGSIGEYDTITTSVENSQGIDAMQLFWLESWHHYSLKEVNRVQ</sequence>
<name>A0ABT2N2J6_9CYAN</name>
<comment type="caution">
    <text evidence="1">The sequence shown here is derived from an EMBL/GenBank/DDBJ whole genome shotgun (WGS) entry which is preliminary data.</text>
</comment>
<evidence type="ECO:0000313" key="1">
    <source>
        <dbReference type="EMBL" id="MCT7969951.1"/>
    </source>
</evidence>
<dbReference type="Proteomes" id="UP001525890">
    <property type="component" value="Unassembled WGS sequence"/>
</dbReference>
<reference evidence="1 2" key="1">
    <citation type="journal article" date="2022" name="Front. Microbiol.">
        <title>High genomic differentiation and limited gene flow indicate recent cryptic speciation within the genus Laspinema (cyanobacteria).</title>
        <authorList>
            <person name="Stanojkovic A."/>
            <person name="Skoupy S."/>
            <person name="Skaloud P."/>
            <person name="Dvorak P."/>
        </authorList>
    </citation>
    <scope>NUCLEOTIDE SEQUENCE [LARGE SCALE GENOMIC DNA]</scope>
    <source>
        <strain evidence="1 2">D2a</strain>
    </source>
</reference>
<dbReference type="RefSeq" id="WP_368009389.1">
    <property type="nucleotide sequence ID" value="NZ_JAMXFF010000066.1"/>
</dbReference>